<keyword evidence="2" id="KW-0732">Signal</keyword>
<dbReference type="Gene3D" id="2.115.10.20">
    <property type="entry name" value="Glycosyl hydrolase domain, family 43"/>
    <property type="match status" value="1"/>
</dbReference>
<evidence type="ECO:0000256" key="1">
    <source>
        <dbReference type="ARBA" id="ARBA00009865"/>
    </source>
</evidence>
<dbReference type="EMBL" id="AP026966">
    <property type="protein sequence ID" value="BDT59363.1"/>
    <property type="molecule type" value="Genomic_DNA"/>
</dbReference>
<evidence type="ECO:0000256" key="2">
    <source>
        <dbReference type="ARBA" id="ARBA00022729"/>
    </source>
</evidence>
<gene>
    <name evidence="6" type="ORF">MasN3_28570</name>
</gene>
<dbReference type="Proteomes" id="UP001163336">
    <property type="component" value="Chromosome"/>
</dbReference>
<evidence type="ECO:0000256" key="5">
    <source>
        <dbReference type="RuleBase" id="RU361187"/>
    </source>
</evidence>
<dbReference type="InterPro" id="IPR006710">
    <property type="entry name" value="Glyco_hydro_43"/>
</dbReference>
<dbReference type="PANTHER" id="PTHR43817">
    <property type="entry name" value="GLYCOSYL HYDROLASE"/>
    <property type="match status" value="1"/>
</dbReference>
<evidence type="ECO:0000313" key="6">
    <source>
        <dbReference type="EMBL" id="BDT59363.1"/>
    </source>
</evidence>
<evidence type="ECO:0000256" key="4">
    <source>
        <dbReference type="ARBA" id="ARBA00023295"/>
    </source>
</evidence>
<keyword evidence="3 5" id="KW-0378">Hydrolase</keyword>
<keyword evidence="7" id="KW-1185">Reference proteome</keyword>
<proteinExistence type="inferred from homology"/>
<reference evidence="6" key="1">
    <citation type="submission" date="2022-11" db="EMBL/GenBank/DDBJ databases">
        <title>Isolation and characterization of PLA-degrading bacterium Massilia sp. from Antarctic soil.</title>
        <authorList>
            <person name="Sato K."/>
            <person name="Gomez-Fuentes C."/>
            <person name="Ahmad S.A."/>
            <person name="Zulkharnain A."/>
        </authorList>
    </citation>
    <scope>NUCLEOTIDE SEQUENCE</scope>
    <source>
        <strain evidence="6">N-3</strain>
    </source>
</reference>
<dbReference type="RefSeq" id="WP_281908022.1">
    <property type="nucleotide sequence ID" value="NZ_AP026966.1"/>
</dbReference>
<keyword evidence="4 5" id="KW-0326">Glycosidase</keyword>
<organism evidence="6 7">
    <name type="scientific">Massilia varians</name>
    <dbReference type="NCBI Taxonomy" id="457921"/>
    <lineage>
        <taxon>Bacteria</taxon>
        <taxon>Pseudomonadati</taxon>
        <taxon>Pseudomonadota</taxon>
        <taxon>Betaproteobacteria</taxon>
        <taxon>Burkholderiales</taxon>
        <taxon>Oxalobacteraceae</taxon>
        <taxon>Telluria group</taxon>
        <taxon>Massilia</taxon>
    </lineage>
</organism>
<name>A0ABM8C7Y3_9BURK</name>
<protein>
    <submittedName>
        <fullName evidence="6">Endo-1,4-beta-xylanase</fullName>
    </submittedName>
</protein>
<dbReference type="SUPFAM" id="SSF75005">
    <property type="entry name" value="Arabinanase/levansucrase/invertase"/>
    <property type="match status" value="1"/>
</dbReference>
<comment type="similarity">
    <text evidence="1 5">Belongs to the glycosyl hydrolase 43 family.</text>
</comment>
<evidence type="ECO:0000256" key="3">
    <source>
        <dbReference type="ARBA" id="ARBA00022801"/>
    </source>
</evidence>
<dbReference type="CDD" id="cd08991">
    <property type="entry name" value="GH43_HoAraf43-like"/>
    <property type="match status" value="1"/>
</dbReference>
<dbReference type="PANTHER" id="PTHR43817:SF1">
    <property type="entry name" value="HYDROLASE, FAMILY 43, PUTATIVE (AFU_ORTHOLOGUE AFUA_3G01660)-RELATED"/>
    <property type="match status" value="1"/>
</dbReference>
<evidence type="ECO:0000313" key="7">
    <source>
        <dbReference type="Proteomes" id="UP001163336"/>
    </source>
</evidence>
<sequence length="324" mass="36116">MLKTYCNPVYPEIMADPFVLKHEGRYYAYGTAPDGPGGGRFPVLVSNDLVDWHRAGFALTAPADPGNDHFWAPEVAHSEGKFWMYYSRGDAEGKHQKLRVAVADNPVGPFVDQGVLLVPNLAFSIDAHPFRDHDGQWYLYYCVDFLALEDDHRIGTGIVVDRLVTMDRLAGAPRTVARPHADWHLFKKQRAMYDAVYDWHTVEGASVLVHGGRYYCFYSGGAWEKENYGLSYVVADHPLGPFTRPGGSDQALLMRSRPGQVIGPGHNSFTTSPDGSQDWIVYHAWDPAMTGRRMCIDMLVWEGDRPTTAGPSFTRQPAPAGLVL</sequence>
<dbReference type="Pfam" id="PF04616">
    <property type="entry name" value="Glyco_hydro_43"/>
    <property type="match status" value="1"/>
</dbReference>
<dbReference type="InterPro" id="IPR023296">
    <property type="entry name" value="Glyco_hydro_beta-prop_sf"/>
</dbReference>
<accession>A0ABM8C7Y3</accession>